<feature type="region of interest" description="Disordered" evidence="1">
    <location>
        <begin position="1"/>
        <end position="100"/>
    </location>
</feature>
<comment type="caution">
    <text evidence="2">The sequence shown here is derived from an EMBL/GenBank/DDBJ whole genome shotgun (WGS) entry which is preliminary data.</text>
</comment>
<evidence type="ECO:0000313" key="2">
    <source>
        <dbReference type="EMBL" id="OAP64519.1"/>
    </source>
</evidence>
<name>A0A178ZXH5_9EURO</name>
<accession>A0A178ZXH5</accession>
<sequence>MARKEQQAEKEAEQENKTALEEPEPYSDANSEPQGEEETETETETEQPEEEDEEESAHAGQKRKEPPTHSSVSEAAIKAPRQDSSNSPRDTNDSGPSSKQLLNFLLSPSAMAYCFPADELEHAKVSSEEYKSYALTSPSSFTAFEHLLCAHMLSKPLSHKLGMRSIRTLLNEPFRLNTPEAIVSAGEKGVWEALEAARTQHRQKTASYIFRTAELYRDSESMFELAQEANDDGPTGVIEHIKSTVPGLAVTGGEIFCRRIQCVDGWGDALWPFADSKAIDAMRQIGVSVDDAEALRTTLVNQVNWDKIGNMGLQESKPTGAQLVTEHGEAQVQVAFVVALERALGCVLEGRVLQLKAAAAEA</sequence>
<evidence type="ECO:0000313" key="3">
    <source>
        <dbReference type="Proteomes" id="UP000078343"/>
    </source>
</evidence>
<dbReference type="AlphaFoldDB" id="A0A178ZXH5"/>
<dbReference type="Proteomes" id="UP000078343">
    <property type="component" value="Unassembled WGS sequence"/>
</dbReference>
<evidence type="ECO:0000256" key="1">
    <source>
        <dbReference type="SAM" id="MobiDB-lite"/>
    </source>
</evidence>
<organism evidence="2 3">
    <name type="scientific">Fonsecaea erecta</name>
    <dbReference type="NCBI Taxonomy" id="1367422"/>
    <lineage>
        <taxon>Eukaryota</taxon>
        <taxon>Fungi</taxon>
        <taxon>Dikarya</taxon>
        <taxon>Ascomycota</taxon>
        <taxon>Pezizomycotina</taxon>
        <taxon>Eurotiomycetes</taxon>
        <taxon>Chaetothyriomycetidae</taxon>
        <taxon>Chaetothyriales</taxon>
        <taxon>Herpotrichiellaceae</taxon>
        <taxon>Fonsecaea</taxon>
    </lineage>
</organism>
<dbReference type="RefSeq" id="XP_018697886.1">
    <property type="nucleotide sequence ID" value="XM_018832007.1"/>
</dbReference>
<feature type="compositionally biased region" description="Basic and acidic residues" evidence="1">
    <location>
        <begin position="1"/>
        <end position="20"/>
    </location>
</feature>
<reference evidence="2 3" key="1">
    <citation type="submission" date="2016-04" db="EMBL/GenBank/DDBJ databases">
        <title>Draft genome of Fonsecaea erecta CBS 125763.</title>
        <authorList>
            <person name="Weiss V.A."/>
            <person name="Vicente V.A."/>
            <person name="Raittz R.T."/>
            <person name="Moreno L.F."/>
            <person name="De Souza E.M."/>
            <person name="Pedrosa F.O."/>
            <person name="Steffens M.B."/>
            <person name="Faoro H."/>
            <person name="Tadra-Sfeir M.Z."/>
            <person name="Najafzadeh M.J."/>
            <person name="Felipe M.S."/>
            <person name="Teixeira M."/>
            <person name="Sun J."/>
            <person name="Xi L."/>
            <person name="Gomes R."/>
            <person name="De Azevedo C.M."/>
            <person name="Salgado C.G."/>
            <person name="Da Silva M.B."/>
            <person name="Nascimento M.F."/>
            <person name="Queiroz-Telles F."/>
            <person name="Attili D.S."/>
            <person name="Gorbushina A."/>
        </authorList>
    </citation>
    <scope>NUCLEOTIDE SEQUENCE [LARGE SCALE GENOMIC DNA]</scope>
    <source>
        <strain evidence="2 3">CBS 125763</strain>
    </source>
</reference>
<proteinExistence type="predicted"/>
<feature type="compositionally biased region" description="Acidic residues" evidence="1">
    <location>
        <begin position="34"/>
        <end position="55"/>
    </location>
</feature>
<keyword evidence="3" id="KW-1185">Reference proteome</keyword>
<feature type="compositionally biased region" description="Polar residues" evidence="1">
    <location>
        <begin position="82"/>
        <end position="100"/>
    </location>
</feature>
<dbReference type="EMBL" id="LVYI01000001">
    <property type="protein sequence ID" value="OAP64519.1"/>
    <property type="molecule type" value="Genomic_DNA"/>
</dbReference>
<gene>
    <name evidence="2" type="ORF">AYL99_00491</name>
</gene>
<protein>
    <submittedName>
        <fullName evidence="2">Uncharacterized protein</fullName>
    </submittedName>
</protein>
<dbReference type="OrthoDB" id="4676at2759"/>
<dbReference type="GeneID" id="30004661"/>